<dbReference type="InterPro" id="IPR036065">
    <property type="entry name" value="BolA-like_sf"/>
</dbReference>
<protein>
    <submittedName>
        <fullName evidence="3">BolA protein</fullName>
    </submittedName>
</protein>
<gene>
    <name evidence="3" type="ORF">CDEE_0779</name>
</gene>
<dbReference type="EMBL" id="CP003804">
    <property type="protein sequence ID" value="AGF47763.1"/>
    <property type="molecule type" value="Genomic_DNA"/>
</dbReference>
<dbReference type="eggNOG" id="COG0271">
    <property type="taxonomic scope" value="Bacteria"/>
</dbReference>
<dbReference type="PANTHER" id="PTHR46229">
    <property type="entry name" value="BOLA TRANSCRIPTION REGULATOR"/>
    <property type="match status" value="1"/>
</dbReference>
<name>M1L547_9PROT</name>
<dbReference type="Pfam" id="PF01722">
    <property type="entry name" value="BolA"/>
    <property type="match status" value="1"/>
</dbReference>
<dbReference type="InterPro" id="IPR050961">
    <property type="entry name" value="BolA/IbaG_stress_morph_reg"/>
</dbReference>
<dbReference type="KEGG" id="kct:CDEE_0779"/>
<evidence type="ECO:0000313" key="3">
    <source>
        <dbReference type="EMBL" id="AGF47763.1"/>
    </source>
</evidence>
<comment type="similarity">
    <text evidence="1 2">Belongs to the BolA/IbaG family.</text>
</comment>
<evidence type="ECO:0000256" key="1">
    <source>
        <dbReference type="ARBA" id="ARBA00005578"/>
    </source>
</evidence>
<evidence type="ECO:0000313" key="4">
    <source>
        <dbReference type="Proteomes" id="UP000011686"/>
    </source>
</evidence>
<sequence length="88" mass="10217">MKEQNENTLVSLIKNRLTVLQPSFLEVIDLSDLHKNHNKPENSGHYKVIIKSDKFINISKIEQHRTVYKCLEDLIPSPIHAIILETKN</sequence>
<dbReference type="PIRSF" id="PIRSF003113">
    <property type="entry name" value="BolA"/>
    <property type="match status" value="1"/>
</dbReference>
<dbReference type="STRING" id="1208918.CDEE_0779"/>
<dbReference type="AlphaFoldDB" id="M1L547"/>
<proteinExistence type="inferred from homology"/>
<dbReference type="Gene3D" id="3.30.300.90">
    <property type="entry name" value="BolA-like"/>
    <property type="match status" value="1"/>
</dbReference>
<accession>M1L547</accession>
<dbReference type="RefSeq" id="WP_015238394.1">
    <property type="nucleotide sequence ID" value="NC_020283.1"/>
</dbReference>
<evidence type="ECO:0000256" key="2">
    <source>
        <dbReference type="RuleBase" id="RU003860"/>
    </source>
</evidence>
<dbReference type="Proteomes" id="UP000011686">
    <property type="component" value="Chromosome"/>
</dbReference>
<keyword evidence="4" id="KW-1185">Reference proteome</keyword>
<dbReference type="HOGENOM" id="CLU_109462_2_1_4"/>
<reference evidence="3 4" key="1">
    <citation type="journal article" date="2013" name="Genome Biol. Evol.">
        <title>Genome evolution and phylogenomic analysis of candidatus kinetoplastibacterium, the betaproteobacterial endosymbionts of strigomonas and angomonas.</title>
        <authorList>
            <person name="Alves J.M."/>
            <person name="Serrano M.G."/>
            <person name="Maia da Silva F."/>
            <person name="Voegtly L.J."/>
            <person name="Matveyev A.V."/>
            <person name="Teixeira M.M."/>
            <person name="Camargo E.P."/>
            <person name="Buck G.A."/>
        </authorList>
    </citation>
    <scope>NUCLEOTIDE SEQUENCE [LARGE SCALE GENOMIC DNA]</scope>
    <source>
        <strain evidence="3 4">TCC036E</strain>
    </source>
</reference>
<dbReference type="PATRIC" id="fig|1208918.3.peg.463"/>
<dbReference type="InterPro" id="IPR002634">
    <property type="entry name" value="BolA"/>
</dbReference>
<dbReference type="SUPFAM" id="SSF82657">
    <property type="entry name" value="BolA-like"/>
    <property type="match status" value="1"/>
</dbReference>
<organism evidence="3 4">
    <name type="scientific">Candidatus Kinetoplastidibacterium crithidiae TCC036E</name>
    <dbReference type="NCBI Taxonomy" id="1208918"/>
    <lineage>
        <taxon>Bacteria</taxon>
        <taxon>Pseudomonadati</taxon>
        <taxon>Pseudomonadota</taxon>
        <taxon>Betaproteobacteria</taxon>
        <taxon>Candidatus Kinetoplastidibacterium</taxon>
    </lineage>
</organism>
<dbReference type="PANTHER" id="PTHR46229:SF2">
    <property type="entry name" value="BOLA-LIKE PROTEIN 1"/>
    <property type="match status" value="1"/>
</dbReference>